<dbReference type="InterPro" id="IPR050828">
    <property type="entry name" value="C-type_lectin/matrix_domain"/>
</dbReference>
<name>A0A8C5G9D7_GOUWI</name>
<accession>A0A8C5G9D7</accession>
<dbReference type="AlphaFoldDB" id="A0A8C5G9D7"/>
<dbReference type="PANTHER" id="PTHR45710:SF8">
    <property type="entry name" value="RERATING FAMILY MEMBER 4"/>
    <property type="match status" value="1"/>
</dbReference>
<dbReference type="InterPro" id="IPR016186">
    <property type="entry name" value="C-type_lectin-like/link_sf"/>
</dbReference>
<sequence>MFSSPAFCGTFKKKEVIDIFFALSFEKEEVHISGKLLKVVAVSFGLLCVLQVSLNVSLRLGYCELLCTGMTPWQKKKKMTQRSSFCSIIGWVHNGSSLYYISSVKKSWQKSRDDCWDRGADLMIIDNRAEQDFVETYQKRMWIGLSDAKTEGVWKWVDGSLLQDSRFVLDYYLTTSTLILVSGKGNKFKKQI</sequence>
<dbReference type="GO" id="GO:0005886">
    <property type="term" value="C:plasma membrane"/>
    <property type="evidence" value="ECO:0007669"/>
    <property type="project" value="UniProtKB-SubCell"/>
</dbReference>
<dbReference type="InterPro" id="IPR001304">
    <property type="entry name" value="C-type_lectin-like"/>
</dbReference>
<protein>
    <recommendedName>
        <fullName evidence="2">C-type lectin domain-containing protein</fullName>
    </recommendedName>
</protein>
<dbReference type="Gene3D" id="3.10.100.10">
    <property type="entry name" value="Mannose-Binding Protein A, subunit A"/>
    <property type="match status" value="1"/>
</dbReference>
<evidence type="ECO:0000259" key="2">
    <source>
        <dbReference type="PROSITE" id="PS50041"/>
    </source>
</evidence>
<dbReference type="PROSITE" id="PS50041">
    <property type="entry name" value="C_TYPE_LECTIN_2"/>
    <property type="match status" value="1"/>
</dbReference>
<feature type="domain" description="C-type lectin" evidence="2">
    <location>
        <begin position="94"/>
        <end position="160"/>
    </location>
</feature>
<dbReference type="SUPFAM" id="SSF56436">
    <property type="entry name" value="C-type lectin-like"/>
    <property type="match status" value="1"/>
</dbReference>
<reference evidence="3" key="2">
    <citation type="submission" date="2025-08" db="UniProtKB">
        <authorList>
            <consortium name="Ensembl"/>
        </authorList>
    </citation>
    <scope>IDENTIFICATION</scope>
</reference>
<evidence type="ECO:0000313" key="4">
    <source>
        <dbReference type="Proteomes" id="UP000694680"/>
    </source>
</evidence>
<keyword evidence="4" id="KW-1185">Reference proteome</keyword>
<evidence type="ECO:0000313" key="3">
    <source>
        <dbReference type="Ensembl" id="ENSGWIP00000024417.1"/>
    </source>
</evidence>
<proteinExistence type="predicted"/>
<dbReference type="PANTHER" id="PTHR45710">
    <property type="entry name" value="C-TYPE LECTIN DOMAIN-CONTAINING PROTEIN 180"/>
    <property type="match status" value="1"/>
</dbReference>
<dbReference type="SMART" id="SM00034">
    <property type="entry name" value="CLECT"/>
    <property type="match status" value="1"/>
</dbReference>
<dbReference type="InterPro" id="IPR016187">
    <property type="entry name" value="CTDL_fold"/>
</dbReference>
<dbReference type="Pfam" id="PF00059">
    <property type="entry name" value="Lectin_C"/>
    <property type="match status" value="1"/>
</dbReference>
<dbReference type="Proteomes" id="UP000694680">
    <property type="component" value="Chromosome 1"/>
</dbReference>
<organism evidence="3 4">
    <name type="scientific">Gouania willdenowi</name>
    <name type="common">Blunt-snouted clingfish</name>
    <name type="synonym">Lepadogaster willdenowi</name>
    <dbReference type="NCBI Taxonomy" id="441366"/>
    <lineage>
        <taxon>Eukaryota</taxon>
        <taxon>Metazoa</taxon>
        <taxon>Chordata</taxon>
        <taxon>Craniata</taxon>
        <taxon>Vertebrata</taxon>
        <taxon>Euteleostomi</taxon>
        <taxon>Actinopterygii</taxon>
        <taxon>Neopterygii</taxon>
        <taxon>Teleostei</taxon>
        <taxon>Neoteleostei</taxon>
        <taxon>Acanthomorphata</taxon>
        <taxon>Ovalentaria</taxon>
        <taxon>Blenniimorphae</taxon>
        <taxon>Blenniiformes</taxon>
        <taxon>Gobiesocoidei</taxon>
        <taxon>Gobiesocidae</taxon>
        <taxon>Gobiesocinae</taxon>
        <taxon>Gouania</taxon>
    </lineage>
</organism>
<reference evidence="3" key="1">
    <citation type="submission" date="2020-06" db="EMBL/GenBank/DDBJ databases">
        <authorList>
            <consortium name="Wellcome Sanger Institute Data Sharing"/>
        </authorList>
    </citation>
    <scope>NUCLEOTIDE SEQUENCE [LARGE SCALE GENOMIC DNA]</scope>
</reference>
<comment type="subcellular location">
    <subcellularLocation>
        <location evidence="1">Cell membrane</location>
        <topology evidence="1">Single-pass type II membrane protein</topology>
    </subcellularLocation>
</comment>
<reference evidence="3" key="3">
    <citation type="submission" date="2025-09" db="UniProtKB">
        <authorList>
            <consortium name="Ensembl"/>
        </authorList>
    </citation>
    <scope>IDENTIFICATION</scope>
</reference>
<dbReference type="Ensembl" id="ENSGWIT00000026718.1">
    <property type="protein sequence ID" value="ENSGWIP00000024417.1"/>
    <property type="gene ID" value="ENSGWIG00000012969.1"/>
</dbReference>
<evidence type="ECO:0000256" key="1">
    <source>
        <dbReference type="ARBA" id="ARBA00004401"/>
    </source>
</evidence>